<evidence type="ECO:0000256" key="6">
    <source>
        <dbReference type="SAM" id="MobiDB-lite"/>
    </source>
</evidence>
<dbReference type="InterPro" id="IPR054581">
    <property type="entry name" value="EncFtn-like"/>
</dbReference>
<keyword evidence="1" id="KW-0409">Iron storage</keyword>
<keyword evidence="3" id="KW-0408">Iron</keyword>
<dbReference type="OrthoDB" id="9796238at2"/>
<keyword evidence="8" id="KW-1185">Reference proteome</keyword>
<evidence type="ECO:0000256" key="1">
    <source>
        <dbReference type="ARBA" id="ARBA00022434"/>
    </source>
</evidence>
<evidence type="ECO:0000256" key="5">
    <source>
        <dbReference type="ARBA" id="ARBA00033787"/>
    </source>
</evidence>
<name>A0A2M9FZJ7_9PROT</name>
<gene>
    <name evidence="7" type="ORF">CVT23_14700</name>
</gene>
<evidence type="ECO:0000256" key="2">
    <source>
        <dbReference type="ARBA" id="ARBA00022723"/>
    </source>
</evidence>
<evidence type="ECO:0000256" key="3">
    <source>
        <dbReference type="ARBA" id="ARBA00023004"/>
    </source>
</evidence>
<dbReference type="Proteomes" id="UP000229498">
    <property type="component" value="Unassembled WGS sequence"/>
</dbReference>
<keyword evidence="2" id="KW-0479">Metal-binding</keyword>
<keyword evidence="5" id="KW-1284">Encapsulin nanocompartment</keyword>
<dbReference type="AlphaFoldDB" id="A0A2M9FZJ7"/>
<proteinExistence type="predicted"/>
<dbReference type="SUPFAM" id="SSF47240">
    <property type="entry name" value="Ferritin-like"/>
    <property type="match status" value="1"/>
</dbReference>
<dbReference type="EMBL" id="PHIG01000038">
    <property type="protein sequence ID" value="PJK28880.1"/>
    <property type="molecule type" value="Genomic_DNA"/>
</dbReference>
<feature type="compositionally biased region" description="Basic and acidic residues" evidence="6">
    <location>
        <begin position="95"/>
        <end position="109"/>
    </location>
</feature>
<comment type="subcellular location">
    <subcellularLocation>
        <location evidence="4">Encapsulin nanocompartment</location>
    </subcellularLocation>
</comment>
<evidence type="ECO:0000256" key="4">
    <source>
        <dbReference type="ARBA" id="ARBA00033738"/>
    </source>
</evidence>
<comment type="caution">
    <text evidence="7">The sequence shown here is derived from an EMBL/GenBank/DDBJ whole genome shotgun (WGS) entry which is preliminary data.</text>
</comment>
<dbReference type="GO" id="GO:0004322">
    <property type="term" value="F:ferroxidase activity"/>
    <property type="evidence" value="ECO:0007669"/>
    <property type="project" value="InterPro"/>
</dbReference>
<dbReference type="Pfam" id="PF22277">
    <property type="entry name" value="EncFtn-like"/>
    <property type="match status" value="1"/>
</dbReference>
<sequence>MSSEGLHEPIERLSEETLDLHRAIVSLMEEFEAVDWYQQRVDATGDAELKAVLAHNRDEEIEHAAMNLEWLRRNMPKLDEELRANLFTEGPITGHHGEDGDAGEAHETHGGPAGGNGDLGIRSLKA</sequence>
<protein>
    <submittedName>
        <fullName evidence="7">Ferritin</fullName>
    </submittedName>
</protein>
<reference evidence="7 8" key="1">
    <citation type="submission" date="2017-11" db="EMBL/GenBank/DDBJ databases">
        <title>Draft genome sequence of Rhizobiales bacterium SY3-13.</title>
        <authorList>
            <person name="Sun C."/>
        </authorList>
    </citation>
    <scope>NUCLEOTIDE SEQUENCE [LARGE SCALE GENOMIC DNA]</scope>
    <source>
        <strain evidence="7 8">SY3-13</strain>
    </source>
</reference>
<feature type="region of interest" description="Disordered" evidence="6">
    <location>
        <begin position="89"/>
        <end position="126"/>
    </location>
</feature>
<organism evidence="7 8">
    <name type="scientific">Minwuia thermotolerans</name>
    <dbReference type="NCBI Taxonomy" id="2056226"/>
    <lineage>
        <taxon>Bacteria</taxon>
        <taxon>Pseudomonadati</taxon>
        <taxon>Pseudomonadota</taxon>
        <taxon>Alphaproteobacteria</taxon>
        <taxon>Minwuiales</taxon>
        <taxon>Minwuiaceae</taxon>
        <taxon>Minwuia</taxon>
    </lineage>
</organism>
<dbReference type="GO" id="GO:0006879">
    <property type="term" value="P:intracellular iron ion homeostasis"/>
    <property type="evidence" value="ECO:0007669"/>
    <property type="project" value="UniProtKB-KW"/>
</dbReference>
<accession>A0A2M9FZJ7</accession>
<dbReference type="GO" id="GO:0046872">
    <property type="term" value="F:metal ion binding"/>
    <property type="evidence" value="ECO:0007669"/>
    <property type="project" value="UniProtKB-KW"/>
</dbReference>
<dbReference type="Gene3D" id="6.10.140.1960">
    <property type="match status" value="1"/>
</dbReference>
<dbReference type="InterPro" id="IPR030907">
    <property type="entry name" value="Ferrit_encaps"/>
</dbReference>
<dbReference type="InterPro" id="IPR009078">
    <property type="entry name" value="Ferritin-like_SF"/>
</dbReference>
<evidence type="ECO:0000313" key="7">
    <source>
        <dbReference type="EMBL" id="PJK28880.1"/>
    </source>
</evidence>
<dbReference type="NCBIfam" id="TIGR04535">
    <property type="entry name" value="ferrit_encaps"/>
    <property type="match status" value="1"/>
</dbReference>
<dbReference type="GO" id="GO:0140737">
    <property type="term" value="C:encapsulin nanocompartment"/>
    <property type="evidence" value="ECO:0007669"/>
    <property type="project" value="UniProtKB-SubCell"/>
</dbReference>
<evidence type="ECO:0000313" key="8">
    <source>
        <dbReference type="Proteomes" id="UP000229498"/>
    </source>
</evidence>